<accession>A0ACB6ZJP5</accession>
<dbReference type="EMBL" id="MU117993">
    <property type="protein sequence ID" value="KAF9649804.1"/>
    <property type="molecule type" value="Genomic_DNA"/>
</dbReference>
<evidence type="ECO:0000313" key="1">
    <source>
        <dbReference type="EMBL" id="KAF9649804.1"/>
    </source>
</evidence>
<dbReference type="Proteomes" id="UP000886501">
    <property type="component" value="Unassembled WGS sequence"/>
</dbReference>
<reference evidence="1" key="2">
    <citation type="journal article" date="2020" name="Nat. Commun.">
        <title>Large-scale genome sequencing of mycorrhizal fungi provides insights into the early evolution of symbiotic traits.</title>
        <authorList>
            <person name="Miyauchi S."/>
            <person name="Kiss E."/>
            <person name="Kuo A."/>
            <person name="Drula E."/>
            <person name="Kohler A."/>
            <person name="Sanchez-Garcia M."/>
            <person name="Morin E."/>
            <person name="Andreopoulos B."/>
            <person name="Barry K.W."/>
            <person name="Bonito G."/>
            <person name="Buee M."/>
            <person name="Carver A."/>
            <person name="Chen C."/>
            <person name="Cichocki N."/>
            <person name="Clum A."/>
            <person name="Culley D."/>
            <person name="Crous P.W."/>
            <person name="Fauchery L."/>
            <person name="Girlanda M."/>
            <person name="Hayes R.D."/>
            <person name="Keri Z."/>
            <person name="LaButti K."/>
            <person name="Lipzen A."/>
            <person name="Lombard V."/>
            <person name="Magnuson J."/>
            <person name="Maillard F."/>
            <person name="Murat C."/>
            <person name="Nolan M."/>
            <person name="Ohm R.A."/>
            <person name="Pangilinan J."/>
            <person name="Pereira M.F."/>
            <person name="Perotto S."/>
            <person name="Peter M."/>
            <person name="Pfister S."/>
            <person name="Riley R."/>
            <person name="Sitrit Y."/>
            <person name="Stielow J.B."/>
            <person name="Szollosi G."/>
            <person name="Zifcakova L."/>
            <person name="Stursova M."/>
            <person name="Spatafora J.W."/>
            <person name="Tedersoo L."/>
            <person name="Vaario L.M."/>
            <person name="Yamada A."/>
            <person name="Yan M."/>
            <person name="Wang P."/>
            <person name="Xu J."/>
            <person name="Bruns T."/>
            <person name="Baldrian P."/>
            <person name="Vilgalys R."/>
            <person name="Dunand C."/>
            <person name="Henrissat B."/>
            <person name="Grigoriev I.V."/>
            <person name="Hibbett D."/>
            <person name="Nagy L.G."/>
            <person name="Martin F.M."/>
        </authorList>
    </citation>
    <scope>NUCLEOTIDE SEQUENCE</scope>
    <source>
        <strain evidence="1">P2</strain>
    </source>
</reference>
<name>A0ACB6ZJP5_THEGA</name>
<keyword evidence="2" id="KW-1185">Reference proteome</keyword>
<reference evidence="1" key="1">
    <citation type="submission" date="2019-10" db="EMBL/GenBank/DDBJ databases">
        <authorList>
            <consortium name="DOE Joint Genome Institute"/>
            <person name="Kuo A."/>
            <person name="Miyauchi S."/>
            <person name="Kiss E."/>
            <person name="Drula E."/>
            <person name="Kohler A."/>
            <person name="Sanchez-Garcia M."/>
            <person name="Andreopoulos B."/>
            <person name="Barry K.W."/>
            <person name="Bonito G."/>
            <person name="Buee M."/>
            <person name="Carver A."/>
            <person name="Chen C."/>
            <person name="Cichocki N."/>
            <person name="Clum A."/>
            <person name="Culley D."/>
            <person name="Crous P.W."/>
            <person name="Fauchery L."/>
            <person name="Girlanda M."/>
            <person name="Hayes R."/>
            <person name="Keri Z."/>
            <person name="Labutti K."/>
            <person name="Lipzen A."/>
            <person name="Lombard V."/>
            <person name="Magnuson J."/>
            <person name="Maillard F."/>
            <person name="Morin E."/>
            <person name="Murat C."/>
            <person name="Nolan M."/>
            <person name="Ohm R."/>
            <person name="Pangilinan J."/>
            <person name="Pereira M."/>
            <person name="Perotto S."/>
            <person name="Peter M."/>
            <person name="Riley R."/>
            <person name="Sitrit Y."/>
            <person name="Stielow B."/>
            <person name="Szollosi G."/>
            <person name="Zifcakova L."/>
            <person name="Stursova M."/>
            <person name="Spatafora J.W."/>
            <person name="Tedersoo L."/>
            <person name="Vaario L.-M."/>
            <person name="Yamada A."/>
            <person name="Yan M."/>
            <person name="Wang P."/>
            <person name="Xu J."/>
            <person name="Bruns T."/>
            <person name="Baldrian P."/>
            <person name="Vilgalys R."/>
            <person name="Henrissat B."/>
            <person name="Grigoriev I.V."/>
            <person name="Hibbett D."/>
            <person name="Nagy L.G."/>
            <person name="Martin F.M."/>
        </authorList>
    </citation>
    <scope>NUCLEOTIDE SEQUENCE</scope>
    <source>
        <strain evidence="1">P2</strain>
    </source>
</reference>
<sequence>MIPVHTIRPRWAIPDPPVLTGSFPASTSDNFRYISGSGALVDYVYEDGELKAVKETDEHRSLLSVKLARKTLCCVIDWTQRSTSSTSRARIERKSPLGPTAPPTPLSSATTAPSSLGQSLMRKDESLILVPHWDKSPVPISFPEDAKYLRFTAGTEARVKVFVLPVPASKPSSDKKLASPSSPYLMPDNVYIIRGLGQFPASYDSWGHYTKDLQAQLFRVSQLTRFVEELKRKYLDAGEGFYFDGALSLMHDGPRSAWEDGWSTRWNPGAFAQQRYFIAINPSGSTTFGQGIYL</sequence>
<gene>
    <name evidence="1" type="ORF">BDM02DRAFT_3186018</name>
</gene>
<proteinExistence type="predicted"/>
<protein>
    <submittedName>
        <fullName evidence="1">Uncharacterized protein</fullName>
    </submittedName>
</protein>
<organism evidence="1 2">
    <name type="scientific">Thelephora ganbajun</name>
    <name type="common">Ganba fungus</name>
    <dbReference type="NCBI Taxonomy" id="370292"/>
    <lineage>
        <taxon>Eukaryota</taxon>
        <taxon>Fungi</taxon>
        <taxon>Dikarya</taxon>
        <taxon>Basidiomycota</taxon>
        <taxon>Agaricomycotina</taxon>
        <taxon>Agaricomycetes</taxon>
        <taxon>Thelephorales</taxon>
        <taxon>Thelephoraceae</taxon>
        <taxon>Thelephora</taxon>
    </lineage>
</organism>
<evidence type="ECO:0000313" key="2">
    <source>
        <dbReference type="Proteomes" id="UP000886501"/>
    </source>
</evidence>
<comment type="caution">
    <text evidence="1">The sequence shown here is derived from an EMBL/GenBank/DDBJ whole genome shotgun (WGS) entry which is preliminary data.</text>
</comment>